<dbReference type="InterPro" id="IPR023298">
    <property type="entry name" value="ATPase_P-typ_TM_dom_sf"/>
</dbReference>
<dbReference type="SUPFAM" id="SSF81665">
    <property type="entry name" value="Calcium ATPase, transmembrane domain M"/>
    <property type="match status" value="1"/>
</dbReference>
<keyword evidence="7 14" id="KW-0067">ATP-binding</keyword>
<feature type="transmembrane region" description="Helical" evidence="16">
    <location>
        <begin position="277"/>
        <end position="297"/>
    </location>
</feature>
<evidence type="ECO:0000256" key="14">
    <source>
        <dbReference type="PIRSR" id="PIRSR606539-2"/>
    </source>
</evidence>
<protein>
    <recommendedName>
        <fullName evidence="16">Phospholipid-transporting ATPase</fullName>
        <ecNumber evidence="16">7.6.2.1</ecNumber>
    </recommendedName>
</protein>
<feature type="binding site" evidence="15">
    <location>
        <position position="1362"/>
    </location>
    <ligand>
        <name>Mg(2+)</name>
        <dbReference type="ChEBI" id="CHEBI:18420"/>
    </ligand>
</feature>
<evidence type="ECO:0000256" key="11">
    <source>
        <dbReference type="ARBA" id="ARBA00023136"/>
    </source>
</evidence>
<evidence type="ECO:0000256" key="9">
    <source>
        <dbReference type="ARBA" id="ARBA00022967"/>
    </source>
</evidence>
<feature type="binding site" evidence="14">
    <location>
        <position position="1333"/>
    </location>
    <ligand>
        <name>ATP</name>
        <dbReference type="ChEBI" id="CHEBI:30616"/>
    </ligand>
</feature>
<keyword evidence="6 14" id="KW-0547">Nucleotide-binding</keyword>
<dbReference type="NCBIfam" id="TIGR01652">
    <property type="entry name" value="ATPase-Plipid"/>
    <property type="match status" value="1"/>
</dbReference>
<evidence type="ECO:0000256" key="10">
    <source>
        <dbReference type="ARBA" id="ARBA00022989"/>
    </source>
</evidence>
<comment type="cofactor">
    <cofactor evidence="15">
        <name>Mg(2+)</name>
        <dbReference type="ChEBI" id="CHEBI:18420"/>
    </cofactor>
</comment>
<dbReference type="FunCoup" id="F0ZZ85">
    <property type="interactions" value="8"/>
</dbReference>
<evidence type="ECO:0000256" key="13">
    <source>
        <dbReference type="PIRSR" id="PIRSR606539-1"/>
    </source>
</evidence>
<dbReference type="InterPro" id="IPR001757">
    <property type="entry name" value="P_typ_ATPase"/>
</dbReference>
<feature type="transmembrane region" description="Helical" evidence="16">
    <location>
        <begin position="1564"/>
        <end position="1584"/>
    </location>
</feature>
<dbReference type="InterPro" id="IPR006539">
    <property type="entry name" value="P-type_ATPase_IV"/>
</dbReference>
<keyword evidence="11 16" id="KW-0472">Membrane</keyword>
<feature type="binding site" evidence="15">
    <location>
        <position position="1358"/>
    </location>
    <ligand>
        <name>Mg(2+)</name>
        <dbReference type="ChEBI" id="CHEBI:18420"/>
    </ligand>
</feature>
<dbReference type="SFLD" id="SFLDS00003">
    <property type="entry name" value="Haloacid_Dehalogenase"/>
    <property type="match status" value="1"/>
</dbReference>
<gene>
    <name evidence="20" type="ORF">DICPUDRAFT_95677</name>
</gene>
<comment type="subcellular location">
    <subcellularLocation>
        <location evidence="1 16">Membrane</location>
        <topology evidence="1 16">Multi-pass membrane protein</topology>
    </subcellularLocation>
</comment>
<dbReference type="InterPro" id="IPR032631">
    <property type="entry name" value="P-type_ATPase_N"/>
</dbReference>
<dbReference type="FunFam" id="3.40.1110.10:FF:000087">
    <property type="entry name" value="Phospholipid-transporting ATPase"/>
    <property type="match status" value="1"/>
</dbReference>
<evidence type="ECO:0000256" key="4">
    <source>
        <dbReference type="ARBA" id="ARBA00022692"/>
    </source>
</evidence>
<proteinExistence type="inferred from homology"/>
<dbReference type="GO" id="GO:0045332">
    <property type="term" value="P:phospholipid translocation"/>
    <property type="evidence" value="ECO:0000318"/>
    <property type="project" value="GO_Central"/>
</dbReference>
<feature type="binding site" evidence="14">
    <location>
        <position position="1117"/>
    </location>
    <ligand>
        <name>ATP</name>
        <dbReference type="ChEBI" id="CHEBI:30616"/>
    </ligand>
</feature>
<dbReference type="KEGG" id="dpp:DICPUDRAFT_95677"/>
<dbReference type="InterPro" id="IPR023214">
    <property type="entry name" value="HAD_sf"/>
</dbReference>
<evidence type="ECO:0000256" key="15">
    <source>
        <dbReference type="PIRSR" id="PIRSR606539-3"/>
    </source>
</evidence>
<evidence type="ECO:0000256" key="7">
    <source>
        <dbReference type="ARBA" id="ARBA00022840"/>
    </source>
</evidence>
<feature type="binding site" evidence="14">
    <location>
        <position position="897"/>
    </location>
    <ligand>
        <name>ATP</name>
        <dbReference type="ChEBI" id="CHEBI:30616"/>
    </ligand>
</feature>
<dbReference type="GO" id="GO:0005524">
    <property type="term" value="F:ATP binding"/>
    <property type="evidence" value="ECO:0007669"/>
    <property type="project" value="UniProtKB-UniRule"/>
</dbReference>
<dbReference type="FunFam" id="3.40.50.1000:FF:000130">
    <property type="entry name" value="Phospholipid-transporting ATPase"/>
    <property type="match status" value="1"/>
</dbReference>
<dbReference type="STRING" id="5786.F0ZZ85"/>
<comment type="catalytic activity">
    <reaction evidence="12 16">
        <text>ATP + H2O + phospholipidSide 1 = ADP + phosphate + phospholipidSide 2.</text>
        <dbReference type="EC" id="7.6.2.1"/>
    </reaction>
</comment>
<evidence type="ECO:0000256" key="3">
    <source>
        <dbReference type="ARBA" id="ARBA00022553"/>
    </source>
</evidence>
<feature type="transmembrane region" description="Helical" evidence="16">
    <location>
        <begin position="1498"/>
        <end position="1519"/>
    </location>
</feature>
<dbReference type="PROSITE" id="PS00154">
    <property type="entry name" value="ATPASE_E1_E2"/>
    <property type="match status" value="1"/>
</dbReference>
<feature type="binding site" evidence="14">
    <location>
        <position position="1362"/>
    </location>
    <ligand>
        <name>ATP</name>
        <dbReference type="ChEBI" id="CHEBI:30616"/>
    </ligand>
</feature>
<sequence>MSNEQDYNNNNNSHYFHHGSAIINSNNEDDLTDSVRSNNPLLVGVGYENDTIEHNSNSNRNSSYYTQYHNLNHNYQHNNETGGYEEEEFEEQELNMQDLENDNNNIYNNTHNDYNNNYNNNNNNLTESSQIFTSVPLNSLPSSPFHVDKTQKPPKKKEDSYENEQSNNKNINSYNNYSNNHNNNNHNNKNKINSNEEDNENSFVNKVKNNIFIHEQHQSQVPDQYLEILKASHSAVQRKKRNAIALRVGREWLTYIITVQTIGNLIRALPIFVLEKYYVMLLIFFQALFLVIGSYGVKKLKPYLILLYVIGCFGTTILDLIMTFTYAHTQSSRPFTEAQLAFWSYVLFVSLLCILNIIGGLLLGLKLFVSVVTIQDSNNSLVLFTASFVGGFDTRDEEDKVVSNKSNRCIFFYGSDVKKALATTSSISKSLSPFETFKMSIKSFYQKSKESFSPSSTAVVATKDSSQNFVMKSNQVITSKYNVVTFIPKVIIYQFSRLANLYTLAIVILCMFSFSPVGPVSSFTPLLVVIATTASKEFLEDLKRHKQDREINGREACIYRPPYYSPDINEQSNGHSSFSNKLDFLGILEFFGLVKKNGSSNESSASFINKSDVGIFQKSCWQDIKVGDIVYVKNGELLPADIICLSTSRPDGRSYLETANLDGETNLKAKSCVSKCQWIKTPQDLDDFSCKVDYEGPNNDIYSFSGVLTILKGFERSNIDSSVVESTNFSPISIDQLLLRGTKLRNTDWIIGIVTYSGVDTKIEKNSSKASQKRSSVERSVNNKLLILFLLQTIICIVCSIGHNRWHLEDDSEAKPWYIHYDPNQGQDFIYVSYVILYNTLIPLSMYVSMEIIRVSNAHFIDSDLELYDEASDTPAACRNTNINEELGQIQYLFSDKTGTLTCNEMVFNRCSIGGEVYGPEDPSLDRLRTLVKNDLNSSTGIEQPVAQSPMKHSTALLSSQAIPLLASRGEYIKEFLVCLAICNTVLVEQHQDSGDLMNAPHHNNIPKYQAASPDEESLTLTAAKYGFILKSREDKIITVSIHGKDEHYEILNVLEFNSYRKRMSVIVRTPQNQIKLYCKGADSVIFDRAKKNTDHCVGVLQATEKHLSEFACNGLRTLCMSVKTLEPEEYLEWNKVYQEASISLTKKSEKVDQACEIIERDLLLIGSTGIEDRLQDHVPETITALREAGIKVWVLTGDKQETAISISTASAVINEDMELIILNESSKQSLMKRLLEISDQKGFSNDMTGKWGSYIVVSKVMESVAKKLKLEPSDAPNLLNKSTGDQVTKHVAIIIDGSTLALALEPDLRYFFLQVAKTCESVVCCRCSPSQKAKVVNLVAERSILFGDGAITLSIGDGANDVPMIQKAHVGVGISGREGMQAVLASDFAIANFSMLKRLILVHGNRNYKRITKLILYSFSKNIALSISQFWFGFFSGFSGQMIYFDFLFTLYNALFTSLPVIFLGTFDQDIKEEELLNNPSLYRVCQSNTPFSTLKFIWWVFMGMWQSATIFFVTFFVMNTSTIEGGKTLGLWSIGTSAYIYLVVTENLQISFITRYWTGRTIFAVSASVIATFLFVMLYSAIGQHVEPDATHVIFELFKLPTFWFLLVMAPSIALLPFVIVSLNNWLFSSSNISIQQDNLTKKGFNIMMNEI</sequence>
<dbReference type="GeneID" id="10508762"/>
<feature type="binding site" evidence="14">
    <location>
        <position position="1057"/>
    </location>
    <ligand>
        <name>ATP</name>
        <dbReference type="ChEBI" id="CHEBI:30616"/>
    </ligand>
</feature>
<dbReference type="InterPro" id="IPR032630">
    <property type="entry name" value="P_typ_ATPase_c"/>
</dbReference>
<feature type="transmembrane region" description="Helical" evidence="16">
    <location>
        <begin position="340"/>
        <end position="365"/>
    </location>
</feature>
<dbReference type="Pfam" id="PF16212">
    <property type="entry name" value="PhoLip_ATPase_C"/>
    <property type="match status" value="1"/>
</dbReference>
<dbReference type="EC" id="7.6.2.1" evidence="16"/>
<keyword evidence="10 16" id="KW-1133">Transmembrane helix</keyword>
<dbReference type="SUPFAM" id="SSF81653">
    <property type="entry name" value="Calcium ATPase, transduction domain A"/>
    <property type="match status" value="1"/>
</dbReference>
<accession>F0ZZ85</accession>
<dbReference type="RefSeq" id="XP_003292724.1">
    <property type="nucleotide sequence ID" value="XM_003292676.1"/>
</dbReference>
<dbReference type="NCBIfam" id="TIGR01494">
    <property type="entry name" value="ATPase_P-type"/>
    <property type="match status" value="1"/>
</dbReference>
<dbReference type="InParanoid" id="F0ZZ85"/>
<feature type="binding site" evidence="14">
    <location>
        <position position="898"/>
    </location>
    <ligand>
        <name>ATP</name>
        <dbReference type="ChEBI" id="CHEBI:30616"/>
    </ligand>
</feature>
<dbReference type="Pfam" id="PF13246">
    <property type="entry name" value="Cation_ATPase"/>
    <property type="match status" value="1"/>
</dbReference>
<keyword evidence="4 16" id="KW-0812">Transmembrane</keyword>
<evidence type="ECO:0000256" key="12">
    <source>
        <dbReference type="ARBA" id="ARBA00034036"/>
    </source>
</evidence>
<dbReference type="InterPro" id="IPR023299">
    <property type="entry name" value="ATPase_P-typ_cyto_dom_N"/>
</dbReference>
<dbReference type="InterPro" id="IPR018303">
    <property type="entry name" value="ATPase_P-typ_P_site"/>
</dbReference>
<feature type="domain" description="P-type ATPase N-terminal" evidence="18">
    <location>
        <begin position="466"/>
        <end position="522"/>
    </location>
</feature>
<feature type="binding site" evidence="14">
    <location>
        <position position="896"/>
    </location>
    <ligand>
        <name>ATP</name>
        <dbReference type="ChEBI" id="CHEBI:30616"/>
    </ligand>
</feature>
<feature type="compositionally biased region" description="Low complexity" evidence="17">
    <location>
        <begin position="163"/>
        <end position="193"/>
    </location>
</feature>
<dbReference type="Pfam" id="PF16209">
    <property type="entry name" value="PhoLip_ATPase_N"/>
    <property type="match status" value="1"/>
</dbReference>
<evidence type="ECO:0000256" key="5">
    <source>
        <dbReference type="ARBA" id="ARBA00022723"/>
    </source>
</evidence>
<keyword evidence="5 15" id="KW-0479">Metal-binding</keyword>
<dbReference type="InterPro" id="IPR008250">
    <property type="entry name" value="ATPase_P-typ_transduc_dom_A_sf"/>
</dbReference>
<evidence type="ECO:0000256" key="16">
    <source>
        <dbReference type="RuleBase" id="RU362033"/>
    </source>
</evidence>
<dbReference type="VEuPathDB" id="AmoebaDB:DICPUDRAFT_95677"/>
<dbReference type="Gene3D" id="3.40.1110.10">
    <property type="entry name" value="Calcium-transporting ATPase, cytoplasmic domain N"/>
    <property type="match status" value="1"/>
</dbReference>
<evidence type="ECO:0000256" key="6">
    <source>
        <dbReference type="ARBA" id="ARBA00022741"/>
    </source>
</evidence>
<evidence type="ECO:0000313" key="21">
    <source>
        <dbReference type="Proteomes" id="UP000001064"/>
    </source>
</evidence>
<dbReference type="OrthoDB" id="377733at2759"/>
<feature type="transmembrane region" description="Helical" evidence="16">
    <location>
        <begin position="498"/>
        <end position="514"/>
    </location>
</feature>
<dbReference type="EMBL" id="GL871304">
    <property type="protein sequence ID" value="EGC30740.1"/>
    <property type="molecule type" value="Genomic_DNA"/>
</dbReference>
<evidence type="ECO:0000256" key="1">
    <source>
        <dbReference type="ARBA" id="ARBA00004141"/>
    </source>
</evidence>
<feature type="transmembrane region" description="Helical" evidence="16">
    <location>
        <begin position="1604"/>
        <end position="1629"/>
    </location>
</feature>
<keyword evidence="8 15" id="KW-0460">Magnesium</keyword>
<keyword evidence="21" id="KW-1185">Reference proteome</keyword>
<keyword evidence="3" id="KW-0597">Phosphoprotein</keyword>
<dbReference type="PANTHER" id="PTHR24092">
    <property type="entry name" value="PROBABLE PHOSPHOLIPID-TRANSPORTING ATPASE"/>
    <property type="match status" value="1"/>
</dbReference>
<feature type="domain" description="P-type ATPase C-terminal" evidence="19">
    <location>
        <begin position="1384"/>
        <end position="1625"/>
    </location>
</feature>
<evidence type="ECO:0000256" key="2">
    <source>
        <dbReference type="ARBA" id="ARBA00008109"/>
    </source>
</evidence>
<organism evidence="20 21">
    <name type="scientific">Dictyostelium purpureum</name>
    <name type="common">Slime mold</name>
    <dbReference type="NCBI Taxonomy" id="5786"/>
    <lineage>
        <taxon>Eukaryota</taxon>
        <taxon>Amoebozoa</taxon>
        <taxon>Evosea</taxon>
        <taxon>Eumycetozoa</taxon>
        <taxon>Dictyostelia</taxon>
        <taxon>Dictyosteliales</taxon>
        <taxon>Dictyosteliaceae</taxon>
        <taxon>Dictyostelium</taxon>
    </lineage>
</organism>
<feature type="binding site" evidence="14">
    <location>
        <position position="1198"/>
    </location>
    <ligand>
        <name>ATP</name>
        <dbReference type="ChEBI" id="CHEBI:30616"/>
    </ligand>
</feature>
<dbReference type="OMA" id="GPNNDIY"/>
<feature type="binding site" evidence="14">
    <location>
        <position position="1080"/>
    </location>
    <ligand>
        <name>ATP</name>
        <dbReference type="ChEBI" id="CHEBI:30616"/>
    </ligand>
</feature>
<feature type="transmembrane region" description="Helical" evidence="16">
    <location>
        <begin position="1531"/>
        <end position="1552"/>
    </location>
</feature>
<dbReference type="Gene3D" id="3.40.50.1000">
    <property type="entry name" value="HAD superfamily/HAD-like"/>
    <property type="match status" value="1"/>
</dbReference>
<feature type="compositionally biased region" description="Polar residues" evidence="17">
    <location>
        <begin position="125"/>
        <end position="142"/>
    </location>
</feature>
<evidence type="ECO:0000259" key="19">
    <source>
        <dbReference type="Pfam" id="PF16212"/>
    </source>
</evidence>
<feature type="binding site" evidence="15">
    <location>
        <position position="898"/>
    </location>
    <ligand>
        <name>Mg(2+)</name>
        <dbReference type="ChEBI" id="CHEBI:18420"/>
    </ligand>
</feature>
<dbReference type="GO" id="GO:0005886">
    <property type="term" value="C:plasma membrane"/>
    <property type="evidence" value="ECO:0000318"/>
    <property type="project" value="GO_Central"/>
</dbReference>
<dbReference type="GO" id="GO:0016887">
    <property type="term" value="F:ATP hydrolysis activity"/>
    <property type="evidence" value="ECO:0007669"/>
    <property type="project" value="InterPro"/>
</dbReference>
<dbReference type="eggNOG" id="KOG0206">
    <property type="taxonomic scope" value="Eukaryota"/>
</dbReference>
<dbReference type="SUPFAM" id="SSF56784">
    <property type="entry name" value="HAD-like"/>
    <property type="match status" value="1"/>
</dbReference>
<feature type="binding site" evidence="14">
    <location>
        <position position="1361"/>
    </location>
    <ligand>
        <name>ATP</name>
        <dbReference type="ChEBI" id="CHEBI:30616"/>
    </ligand>
</feature>
<feature type="compositionally biased region" description="Low complexity" evidence="17">
    <location>
        <begin position="102"/>
        <end position="124"/>
    </location>
</feature>
<dbReference type="SFLD" id="SFLDF00027">
    <property type="entry name" value="p-type_atpase"/>
    <property type="match status" value="1"/>
</dbReference>
<evidence type="ECO:0000256" key="17">
    <source>
        <dbReference type="SAM" id="MobiDB-lite"/>
    </source>
</evidence>
<dbReference type="InterPro" id="IPR044492">
    <property type="entry name" value="P_typ_ATPase_HD_dom"/>
</dbReference>
<evidence type="ECO:0000313" key="20">
    <source>
        <dbReference type="EMBL" id="EGC30740.1"/>
    </source>
</evidence>
<feature type="active site" description="4-aspartylphosphate intermediate" evidence="13">
    <location>
        <position position="896"/>
    </location>
</feature>
<feature type="binding site" evidence="14">
    <location>
        <position position="1199"/>
    </location>
    <ligand>
        <name>ATP</name>
        <dbReference type="ChEBI" id="CHEBI:30616"/>
    </ligand>
</feature>
<name>F0ZZ85_DICPU</name>
<feature type="region of interest" description="Disordered" evidence="17">
    <location>
        <begin position="101"/>
        <end position="197"/>
    </location>
</feature>
<keyword evidence="9 16" id="KW-1278">Translocase</keyword>
<dbReference type="Gene3D" id="2.70.150.10">
    <property type="entry name" value="Calcium-transporting ATPase, cytoplasmic transduction domain A"/>
    <property type="match status" value="1"/>
</dbReference>
<feature type="binding site" evidence="14">
    <location>
        <position position="1197"/>
    </location>
    <ligand>
        <name>ATP</name>
        <dbReference type="ChEBI" id="CHEBI:30616"/>
    </ligand>
</feature>
<dbReference type="SUPFAM" id="SSF81660">
    <property type="entry name" value="Metal cation-transporting ATPase, ATP-binding domain N"/>
    <property type="match status" value="1"/>
</dbReference>
<dbReference type="GO" id="GO:0000287">
    <property type="term" value="F:magnesium ion binding"/>
    <property type="evidence" value="ECO:0007669"/>
    <property type="project" value="UniProtKB-UniRule"/>
</dbReference>
<reference evidence="21" key="1">
    <citation type="journal article" date="2011" name="Genome Biol.">
        <title>Comparative genomics of the social amoebae Dictyostelium discoideum and Dictyostelium purpureum.</title>
        <authorList>
            <consortium name="US DOE Joint Genome Institute (JGI-PGF)"/>
            <person name="Sucgang R."/>
            <person name="Kuo A."/>
            <person name="Tian X."/>
            <person name="Salerno W."/>
            <person name="Parikh A."/>
            <person name="Feasley C.L."/>
            <person name="Dalin E."/>
            <person name="Tu H."/>
            <person name="Huang E."/>
            <person name="Barry K."/>
            <person name="Lindquist E."/>
            <person name="Shapiro H."/>
            <person name="Bruce D."/>
            <person name="Schmutz J."/>
            <person name="Salamov A."/>
            <person name="Fey P."/>
            <person name="Gaudet P."/>
            <person name="Anjard C."/>
            <person name="Babu M.M."/>
            <person name="Basu S."/>
            <person name="Bushmanova Y."/>
            <person name="van der Wel H."/>
            <person name="Katoh-Kurasawa M."/>
            <person name="Dinh C."/>
            <person name="Coutinho P.M."/>
            <person name="Saito T."/>
            <person name="Elias M."/>
            <person name="Schaap P."/>
            <person name="Kay R.R."/>
            <person name="Henrissat B."/>
            <person name="Eichinger L."/>
            <person name="Rivero F."/>
            <person name="Putnam N.H."/>
            <person name="West C.M."/>
            <person name="Loomis W.F."/>
            <person name="Chisholm R.L."/>
            <person name="Shaulsky G."/>
            <person name="Strassmann J.E."/>
            <person name="Queller D.C."/>
            <person name="Kuspa A."/>
            <person name="Grigoriev I.V."/>
        </authorList>
    </citation>
    <scope>NUCLEOTIDE SEQUENCE [LARGE SCALE GENOMIC DNA]</scope>
    <source>
        <strain evidence="21">QSDP1</strain>
    </source>
</reference>
<evidence type="ECO:0000256" key="8">
    <source>
        <dbReference type="ARBA" id="ARBA00022842"/>
    </source>
</evidence>
<dbReference type="PRINTS" id="PR00119">
    <property type="entry name" value="CATATPASE"/>
</dbReference>
<dbReference type="SFLD" id="SFLDG00002">
    <property type="entry name" value="C1.7:_P-type_atpase_like"/>
    <property type="match status" value="1"/>
</dbReference>
<feature type="transmembrane region" description="Helical" evidence="16">
    <location>
        <begin position="1448"/>
        <end position="1468"/>
    </location>
</feature>
<evidence type="ECO:0000259" key="18">
    <source>
        <dbReference type="Pfam" id="PF16209"/>
    </source>
</evidence>
<dbReference type="Proteomes" id="UP000001064">
    <property type="component" value="Unassembled WGS sequence"/>
</dbReference>
<feature type="binding site" evidence="14">
    <location>
        <position position="1327"/>
    </location>
    <ligand>
        <name>ATP</name>
        <dbReference type="ChEBI" id="CHEBI:30616"/>
    </ligand>
</feature>
<feature type="transmembrane region" description="Helical" evidence="16">
    <location>
        <begin position="304"/>
        <end position="328"/>
    </location>
</feature>
<feature type="compositionally biased region" description="Basic and acidic residues" evidence="17">
    <location>
        <begin position="146"/>
        <end position="160"/>
    </location>
</feature>
<dbReference type="GO" id="GO:0140326">
    <property type="term" value="F:ATPase-coupled intramembrane lipid transporter activity"/>
    <property type="evidence" value="ECO:0000318"/>
    <property type="project" value="GO_Central"/>
</dbReference>
<dbReference type="PANTHER" id="PTHR24092:SF216">
    <property type="entry name" value="P-TYPE PHOSPHOLIPID TRANSPORTER"/>
    <property type="match status" value="1"/>
</dbReference>
<feature type="binding site" evidence="14">
    <location>
        <position position="1016"/>
    </location>
    <ligand>
        <name>ATP</name>
        <dbReference type="ChEBI" id="CHEBI:30616"/>
    </ligand>
</feature>
<feature type="binding site" evidence="15">
    <location>
        <position position="896"/>
    </location>
    <ligand>
        <name>Mg(2+)</name>
        <dbReference type="ChEBI" id="CHEBI:18420"/>
    </ligand>
</feature>
<comment type="similarity">
    <text evidence="2 16">Belongs to the cation transport ATPase (P-type) (TC 3.A.3) family. Type IV subfamily.</text>
</comment>
<dbReference type="InterPro" id="IPR036412">
    <property type="entry name" value="HAD-like_sf"/>
</dbReference>